<dbReference type="GO" id="GO:0009228">
    <property type="term" value="P:thiamine biosynthetic process"/>
    <property type="evidence" value="ECO:0007669"/>
    <property type="project" value="UniProtKB-KW"/>
</dbReference>
<comment type="catalytic activity">
    <reaction evidence="9">
        <text>2-[(2R,5Z)-2-carboxy-4-methylthiazol-5(2H)-ylidene]ethyl phosphate + 4-amino-2-methyl-5-(diphosphooxymethyl)pyrimidine + 2 H(+) = thiamine phosphate + CO2 + diphosphate</text>
        <dbReference type="Rhea" id="RHEA:47844"/>
        <dbReference type="ChEBI" id="CHEBI:15378"/>
        <dbReference type="ChEBI" id="CHEBI:16526"/>
        <dbReference type="ChEBI" id="CHEBI:33019"/>
        <dbReference type="ChEBI" id="CHEBI:37575"/>
        <dbReference type="ChEBI" id="CHEBI:57841"/>
        <dbReference type="ChEBI" id="CHEBI:62899"/>
        <dbReference type="EC" id="2.5.1.3"/>
    </reaction>
</comment>
<dbReference type="Gene3D" id="3.20.20.70">
    <property type="entry name" value="Aldolase class I"/>
    <property type="match status" value="1"/>
</dbReference>
<evidence type="ECO:0000259" key="10">
    <source>
        <dbReference type="Pfam" id="PF02581"/>
    </source>
</evidence>
<dbReference type="EC" id="2.5.1.3" evidence="2"/>
<dbReference type="NCBIfam" id="TIGR00693">
    <property type="entry name" value="thiE"/>
    <property type="match status" value="1"/>
</dbReference>
<sequence>MKPSIDYGIYLVTDRQYLAGRDFYVCLEAALSGGVTLVQLREKNIDLPTFLKIGEKVKILCDSYKVPLLINDNITVAQKICAAGVHLGQEDDNIEQARRQLGEDTIIGISAHTVDEALDAEKRGADYLGVGAVYPTGSKLDAKAVGLERLRAIKEAVHIPIVGIGGIGVDKYRQVMSCGIAGCAMISGILANPNIEEVVRTIRKK</sequence>
<evidence type="ECO:0000256" key="7">
    <source>
        <dbReference type="ARBA" id="ARBA00047334"/>
    </source>
</evidence>
<dbReference type="PANTHER" id="PTHR20857">
    <property type="entry name" value="THIAMINE-PHOSPHATE PYROPHOSPHORYLASE"/>
    <property type="match status" value="1"/>
</dbReference>
<comment type="pathway">
    <text evidence="1">Cofactor biosynthesis; thiamine diphosphate biosynthesis; thiamine phosphate from 4-amino-2-methyl-5-diphosphomethylpyrimidine and 4-methyl-5-(2-phosphoethyl)-thiazole: step 1/1.</text>
</comment>
<reference evidence="11" key="1">
    <citation type="submission" date="2019-08" db="EMBL/GenBank/DDBJ databases">
        <authorList>
            <person name="Kucharzyk K."/>
            <person name="Murdoch R.W."/>
            <person name="Higgins S."/>
            <person name="Loffler F."/>
        </authorList>
    </citation>
    <scope>NUCLEOTIDE SEQUENCE</scope>
</reference>
<gene>
    <name evidence="11" type="primary">thiE_13</name>
    <name evidence="11" type="ORF">SDC9_32186</name>
</gene>
<evidence type="ECO:0000256" key="1">
    <source>
        <dbReference type="ARBA" id="ARBA00005165"/>
    </source>
</evidence>
<dbReference type="EMBL" id="VSSQ01000218">
    <property type="protein sequence ID" value="MPL86209.1"/>
    <property type="molecule type" value="Genomic_DNA"/>
</dbReference>
<dbReference type="InterPro" id="IPR034291">
    <property type="entry name" value="TMP_synthase"/>
</dbReference>
<dbReference type="InterPro" id="IPR022998">
    <property type="entry name" value="ThiamineP_synth_TenI"/>
</dbReference>
<evidence type="ECO:0000313" key="11">
    <source>
        <dbReference type="EMBL" id="MPL86209.1"/>
    </source>
</evidence>
<keyword evidence="3 11" id="KW-0808">Transferase</keyword>
<comment type="catalytic activity">
    <reaction evidence="7">
        <text>4-methyl-5-(2-phosphooxyethyl)-thiazole + 4-amino-2-methyl-5-(diphosphooxymethyl)pyrimidine + H(+) = thiamine phosphate + diphosphate</text>
        <dbReference type="Rhea" id="RHEA:22328"/>
        <dbReference type="ChEBI" id="CHEBI:15378"/>
        <dbReference type="ChEBI" id="CHEBI:33019"/>
        <dbReference type="ChEBI" id="CHEBI:37575"/>
        <dbReference type="ChEBI" id="CHEBI:57841"/>
        <dbReference type="ChEBI" id="CHEBI:58296"/>
        <dbReference type="EC" id="2.5.1.3"/>
    </reaction>
</comment>
<comment type="catalytic activity">
    <reaction evidence="8">
        <text>2-(2-carboxy-4-methylthiazol-5-yl)ethyl phosphate + 4-amino-2-methyl-5-(diphosphooxymethyl)pyrimidine + 2 H(+) = thiamine phosphate + CO2 + diphosphate</text>
        <dbReference type="Rhea" id="RHEA:47848"/>
        <dbReference type="ChEBI" id="CHEBI:15378"/>
        <dbReference type="ChEBI" id="CHEBI:16526"/>
        <dbReference type="ChEBI" id="CHEBI:33019"/>
        <dbReference type="ChEBI" id="CHEBI:37575"/>
        <dbReference type="ChEBI" id="CHEBI:57841"/>
        <dbReference type="ChEBI" id="CHEBI:62890"/>
        <dbReference type="EC" id="2.5.1.3"/>
    </reaction>
</comment>
<name>A0A644V4D5_9ZZZZ</name>
<dbReference type="UniPathway" id="UPA00060">
    <property type="reaction ID" value="UER00141"/>
</dbReference>
<dbReference type="InterPro" id="IPR013785">
    <property type="entry name" value="Aldolase_TIM"/>
</dbReference>
<organism evidence="11">
    <name type="scientific">bioreactor metagenome</name>
    <dbReference type="NCBI Taxonomy" id="1076179"/>
    <lineage>
        <taxon>unclassified sequences</taxon>
        <taxon>metagenomes</taxon>
        <taxon>ecological metagenomes</taxon>
    </lineage>
</organism>
<dbReference type="GO" id="GO:0009229">
    <property type="term" value="P:thiamine diphosphate biosynthetic process"/>
    <property type="evidence" value="ECO:0007669"/>
    <property type="project" value="UniProtKB-UniPathway"/>
</dbReference>
<evidence type="ECO:0000256" key="4">
    <source>
        <dbReference type="ARBA" id="ARBA00022723"/>
    </source>
</evidence>
<evidence type="ECO:0000256" key="2">
    <source>
        <dbReference type="ARBA" id="ARBA00012830"/>
    </source>
</evidence>
<evidence type="ECO:0000256" key="5">
    <source>
        <dbReference type="ARBA" id="ARBA00022842"/>
    </source>
</evidence>
<keyword evidence="6" id="KW-0784">Thiamine biosynthesis</keyword>
<evidence type="ECO:0000256" key="6">
    <source>
        <dbReference type="ARBA" id="ARBA00022977"/>
    </source>
</evidence>
<evidence type="ECO:0000256" key="3">
    <source>
        <dbReference type="ARBA" id="ARBA00022679"/>
    </source>
</evidence>
<dbReference type="CDD" id="cd00564">
    <property type="entry name" value="TMP_TenI"/>
    <property type="match status" value="1"/>
</dbReference>
<dbReference type="PANTHER" id="PTHR20857:SF23">
    <property type="entry name" value="THIAMINE BIOSYNTHETIC BIFUNCTIONAL ENZYME"/>
    <property type="match status" value="1"/>
</dbReference>
<proteinExistence type="inferred from homology"/>
<dbReference type="FunFam" id="3.20.20.70:FF:000096">
    <property type="entry name" value="Thiamine-phosphate synthase"/>
    <property type="match status" value="1"/>
</dbReference>
<dbReference type="Pfam" id="PF02581">
    <property type="entry name" value="TMP-TENI"/>
    <property type="match status" value="1"/>
</dbReference>
<protein>
    <recommendedName>
        <fullName evidence="2">thiamine phosphate synthase</fullName>
        <ecNumber evidence="2">2.5.1.3</ecNumber>
    </recommendedName>
</protein>
<evidence type="ECO:0000256" key="8">
    <source>
        <dbReference type="ARBA" id="ARBA00047851"/>
    </source>
</evidence>
<dbReference type="GO" id="GO:0004789">
    <property type="term" value="F:thiamine-phosphate diphosphorylase activity"/>
    <property type="evidence" value="ECO:0007669"/>
    <property type="project" value="UniProtKB-EC"/>
</dbReference>
<dbReference type="SUPFAM" id="SSF51391">
    <property type="entry name" value="Thiamin phosphate synthase"/>
    <property type="match status" value="1"/>
</dbReference>
<dbReference type="InterPro" id="IPR036206">
    <property type="entry name" value="ThiamineP_synth_sf"/>
</dbReference>
<evidence type="ECO:0000256" key="9">
    <source>
        <dbReference type="ARBA" id="ARBA00047883"/>
    </source>
</evidence>
<dbReference type="AlphaFoldDB" id="A0A644V4D5"/>
<comment type="caution">
    <text evidence="11">The sequence shown here is derived from an EMBL/GenBank/DDBJ whole genome shotgun (WGS) entry which is preliminary data.</text>
</comment>
<keyword evidence="5" id="KW-0460">Magnesium</keyword>
<accession>A0A644V4D5</accession>
<dbReference type="GO" id="GO:0005737">
    <property type="term" value="C:cytoplasm"/>
    <property type="evidence" value="ECO:0007669"/>
    <property type="project" value="TreeGrafter"/>
</dbReference>
<keyword evidence="4" id="KW-0479">Metal-binding</keyword>
<dbReference type="GO" id="GO:0046872">
    <property type="term" value="F:metal ion binding"/>
    <property type="evidence" value="ECO:0007669"/>
    <property type="project" value="UniProtKB-KW"/>
</dbReference>
<feature type="domain" description="Thiamine phosphate synthase/TenI" evidence="10">
    <location>
        <begin position="9"/>
        <end position="189"/>
    </location>
</feature>
<dbReference type="HAMAP" id="MF_00097">
    <property type="entry name" value="TMP_synthase"/>
    <property type="match status" value="1"/>
</dbReference>